<organism evidence="1 2">
    <name type="scientific">Paramuricea clavata</name>
    <name type="common">Red gorgonian</name>
    <name type="synonym">Violescent sea-whip</name>
    <dbReference type="NCBI Taxonomy" id="317549"/>
    <lineage>
        <taxon>Eukaryota</taxon>
        <taxon>Metazoa</taxon>
        <taxon>Cnidaria</taxon>
        <taxon>Anthozoa</taxon>
        <taxon>Octocorallia</taxon>
        <taxon>Malacalcyonacea</taxon>
        <taxon>Plexauridae</taxon>
        <taxon>Paramuricea</taxon>
    </lineage>
</organism>
<reference evidence="1" key="1">
    <citation type="submission" date="2020-04" db="EMBL/GenBank/DDBJ databases">
        <authorList>
            <person name="Alioto T."/>
            <person name="Alioto T."/>
            <person name="Gomez Garrido J."/>
        </authorList>
    </citation>
    <scope>NUCLEOTIDE SEQUENCE</scope>
    <source>
        <strain evidence="1">A484AB</strain>
    </source>
</reference>
<comment type="caution">
    <text evidence="1">The sequence shown here is derived from an EMBL/GenBank/DDBJ whole genome shotgun (WGS) entry which is preliminary data.</text>
</comment>
<gene>
    <name evidence="1" type="ORF">PACLA_8A009035</name>
</gene>
<accession>A0A6S7GU69</accession>
<dbReference type="OrthoDB" id="10033767at2759"/>
<sequence>MLISVHVTHQSKVLVRWTIVEADEGNIGLTFSQIFDDLKAGRIDGVGPWPWLNICELVEPFDVSIDKVSVGKNPENLMACSPMLVANKTCSMFGNFVQFSIKIEHPEDCICLSNATQRNVVVNNAFEMMMQAARKVQSRERNNLPDQVEPKNQMDKLNNAIIELLKSKNLGWDSTRHFSFVSKLAKILWYIDGHHMTLQSRNKKIPELFSAFSGYNRPELNKHRKRTIDNLKLDILKSHSAVAQLGSILSGYAAYLDEKNKAMIKRHFSSTPVRSLSSSESIHFLNKPMYVDESLSKLGSAVEQSEDFVPVVVSEFCPPDRRKRYLFTQQLKKGLSSNANIVLYQYSTGGNIGNSNFVWKVPNHCSAEDLANRNMQVVRDIEKDIPTYQTRFARREFCETFGKFSGTPSHILREMFKQLTGDKSASEYLSEAQIDERVKTAILSEDDKIVADLRHFNENTSNKFEVFFKGVETYLADKTAVQERRHTDITYLAKAISFCDLHSQVAKLVPEGTAIPSIQWSKYQFQPRHPRTNNAGKYYKCKMKIKMMIQKRQFRKAHPDEHYCAAIWCYMREYAVLYREKCHLISLDDKHRISVGEPGFPVAAAERGKQVLVGPNETFAVGDHDFTRFSIVPSVIFQIQIPSTIDKSFYTGQVNIGFKEAVFQPSSPLRHATELKELLNDQGINKTYVADLHRWQPRSSPNLLECPVVSDCPVFAVRPRCFDRSSYCSLPLMG</sequence>
<proteinExistence type="predicted"/>
<name>A0A6S7GU69_PARCT</name>
<protein>
    <submittedName>
        <fullName evidence="1">Uncharacterized protein</fullName>
    </submittedName>
</protein>
<dbReference type="AlphaFoldDB" id="A0A6S7GU69"/>
<dbReference type="Proteomes" id="UP001152795">
    <property type="component" value="Unassembled WGS sequence"/>
</dbReference>
<evidence type="ECO:0000313" key="2">
    <source>
        <dbReference type="Proteomes" id="UP001152795"/>
    </source>
</evidence>
<dbReference type="EMBL" id="CACRXK020001277">
    <property type="protein sequence ID" value="CAB3988080.1"/>
    <property type="molecule type" value="Genomic_DNA"/>
</dbReference>
<evidence type="ECO:0000313" key="1">
    <source>
        <dbReference type="EMBL" id="CAB3988080.1"/>
    </source>
</evidence>
<keyword evidence="2" id="KW-1185">Reference proteome</keyword>